<keyword evidence="2" id="KW-1185">Reference proteome</keyword>
<gene>
    <name evidence="1" type="ORF">EBO15_14265</name>
</gene>
<accession>A0A3M2M3B1</accession>
<organism evidence="1 2">
    <name type="scientific">Actinomadura harenae</name>
    <dbReference type="NCBI Taxonomy" id="2483351"/>
    <lineage>
        <taxon>Bacteria</taxon>
        <taxon>Bacillati</taxon>
        <taxon>Actinomycetota</taxon>
        <taxon>Actinomycetes</taxon>
        <taxon>Streptosporangiales</taxon>
        <taxon>Thermomonosporaceae</taxon>
        <taxon>Actinomadura</taxon>
    </lineage>
</organism>
<sequence length="101" mass="10934">MSVYLAVMTSDTLALSPGTCASYTEDRSAAWPFFTVLEKITSAPWSHRSGAWLAAIAGPIFLRMSRPCQTILTLAPESFSYRSTAALITLACGSSCRHIDQ</sequence>
<dbReference type="Proteomes" id="UP000282674">
    <property type="component" value="Unassembled WGS sequence"/>
</dbReference>
<dbReference type="EMBL" id="RFFG01000021">
    <property type="protein sequence ID" value="RMI44079.1"/>
    <property type="molecule type" value="Genomic_DNA"/>
</dbReference>
<proteinExistence type="predicted"/>
<evidence type="ECO:0000313" key="2">
    <source>
        <dbReference type="Proteomes" id="UP000282674"/>
    </source>
</evidence>
<comment type="caution">
    <text evidence="1">The sequence shown here is derived from an EMBL/GenBank/DDBJ whole genome shotgun (WGS) entry which is preliminary data.</text>
</comment>
<protein>
    <submittedName>
        <fullName evidence="1">Uncharacterized protein</fullName>
    </submittedName>
</protein>
<name>A0A3M2M3B1_9ACTN</name>
<dbReference type="AlphaFoldDB" id="A0A3M2M3B1"/>
<reference evidence="1 2" key="1">
    <citation type="submission" date="2018-10" db="EMBL/GenBank/DDBJ databases">
        <title>Isolation from soil.</title>
        <authorList>
            <person name="Hu J."/>
        </authorList>
    </citation>
    <scope>NUCLEOTIDE SEQUENCE [LARGE SCALE GENOMIC DNA]</scope>
    <source>
        <strain evidence="1 2">NEAU-Ht49</strain>
    </source>
</reference>
<evidence type="ECO:0000313" key="1">
    <source>
        <dbReference type="EMBL" id="RMI44079.1"/>
    </source>
</evidence>